<dbReference type="RefSeq" id="WP_243658680.1">
    <property type="nucleotide sequence ID" value="NZ_SLXQ01000001.1"/>
</dbReference>
<dbReference type="EMBL" id="SLXQ01000001">
    <property type="protein sequence ID" value="TCP56282.1"/>
    <property type="molecule type" value="Genomic_DNA"/>
</dbReference>
<dbReference type="SUPFAM" id="SSF116842">
    <property type="entry name" value="XseB-like"/>
    <property type="match status" value="1"/>
</dbReference>
<evidence type="ECO:0000313" key="9">
    <source>
        <dbReference type="Proteomes" id="UP000294911"/>
    </source>
</evidence>
<dbReference type="AlphaFoldDB" id="A0A4R2R0V1"/>
<evidence type="ECO:0000256" key="2">
    <source>
        <dbReference type="ARBA" id="ARBA00022490"/>
    </source>
</evidence>
<evidence type="ECO:0000256" key="6">
    <source>
        <dbReference type="HAMAP-Rule" id="MF_00337"/>
    </source>
</evidence>
<dbReference type="GO" id="GO:0005829">
    <property type="term" value="C:cytosol"/>
    <property type="evidence" value="ECO:0007669"/>
    <property type="project" value="TreeGrafter"/>
</dbReference>
<comment type="function">
    <text evidence="6">Bidirectionally degrades single-stranded DNA into large acid-insoluble oligonucleotides, which are then degraded further into small acid-soluble oligonucleotides.</text>
</comment>
<dbReference type="HAMAP" id="MF_00337">
    <property type="entry name" value="Exonuc_7_S"/>
    <property type="match status" value="1"/>
</dbReference>
<dbReference type="Pfam" id="PF02609">
    <property type="entry name" value="Exonuc_VII_S"/>
    <property type="match status" value="1"/>
</dbReference>
<name>A0A4R2R0V1_9PSEU</name>
<accession>A0A4R2R0V1</accession>
<dbReference type="PANTHER" id="PTHR34137">
    <property type="entry name" value="EXODEOXYRIBONUCLEASE 7 SMALL SUBUNIT"/>
    <property type="match status" value="1"/>
</dbReference>
<keyword evidence="5 6" id="KW-0269">Exonuclease</keyword>
<dbReference type="GO" id="GO:0008855">
    <property type="term" value="F:exodeoxyribonuclease VII activity"/>
    <property type="evidence" value="ECO:0007669"/>
    <property type="project" value="UniProtKB-UniRule"/>
</dbReference>
<feature type="region of interest" description="Disordered" evidence="7">
    <location>
        <begin position="1"/>
        <end position="22"/>
    </location>
</feature>
<comment type="similarity">
    <text evidence="1 6">Belongs to the XseB family.</text>
</comment>
<dbReference type="Proteomes" id="UP000294911">
    <property type="component" value="Unassembled WGS sequence"/>
</dbReference>
<dbReference type="EC" id="3.1.11.6" evidence="6"/>
<dbReference type="GO" id="GO:0006308">
    <property type="term" value="P:DNA catabolic process"/>
    <property type="evidence" value="ECO:0007669"/>
    <property type="project" value="UniProtKB-UniRule"/>
</dbReference>
<gene>
    <name evidence="6" type="primary">xseB</name>
    <name evidence="8" type="ORF">EV191_101223</name>
</gene>
<evidence type="ECO:0000256" key="5">
    <source>
        <dbReference type="ARBA" id="ARBA00022839"/>
    </source>
</evidence>
<evidence type="ECO:0000256" key="7">
    <source>
        <dbReference type="SAM" id="MobiDB-lite"/>
    </source>
</evidence>
<dbReference type="NCBIfam" id="NF002139">
    <property type="entry name" value="PRK00977.1-3"/>
    <property type="match status" value="1"/>
</dbReference>
<comment type="catalytic activity">
    <reaction evidence="6">
        <text>Exonucleolytic cleavage in either 5'- to 3'- or 3'- to 5'-direction to yield nucleoside 5'-phosphates.</text>
        <dbReference type="EC" id="3.1.11.6"/>
    </reaction>
</comment>
<dbReference type="Gene3D" id="1.10.287.1040">
    <property type="entry name" value="Exonuclease VII, small subunit"/>
    <property type="match status" value="1"/>
</dbReference>
<keyword evidence="3 6" id="KW-0540">Nuclease</keyword>
<protein>
    <recommendedName>
        <fullName evidence="6">Exodeoxyribonuclease 7 small subunit</fullName>
        <ecNumber evidence="6">3.1.11.6</ecNumber>
    </recommendedName>
    <alternativeName>
        <fullName evidence="6">Exodeoxyribonuclease VII small subunit</fullName>
        <shortName evidence="6">Exonuclease VII small subunit</shortName>
    </alternativeName>
</protein>
<dbReference type="GO" id="GO:0009318">
    <property type="term" value="C:exodeoxyribonuclease VII complex"/>
    <property type="evidence" value="ECO:0007669"/>
    <property type="project" value="UniProtKB-UniRule"/>
</dbReference>
<organism evidence="8 9">
    <name type="scientific">Tamaricihabitans halophyticus</name>
    <dbReference type="NCBI Taxonomy" id="1262583"/>
    <lineage>
        <taxon>Bacteria</taxon>
        <taxon>Bacillati</taxon>
        <taxon>Actinomycetota</taxon>
        <taxon>Actinomycetes</taxon>
        <taxon>Pseudonocardiales</taxon>
        <taxon>Pseudonocardiaceae</taxon>
        <taxon>Tamaricihabitans</taxon>
    </lineage>
</organism>
<evidence type="ECO:0000313" key="8">
    <source>
        <dbReference type="EMBL" id="TCP56282.1"/>
    </source>
</evidence>
<reference evidence="8 9" key="1">
    <citation type="submission" date="2019-03" db="EMBL/GenBank/DDBJ databases">
        <title>Genomic Encyclopedia of Type Strains, Phase IV (KMG-IV): sequencing the most valuable type-strain genomes for metagenomic binning, comparative biology and taxonomic classification.</title>
        <authorList>
            <person name="Goeker M."/>
        </authorList>
    </citation>
    <scope>NUCLEOTIDE SEQUENCE [LARGE SCALE GENOMIC DNA]</scope>
    <source>
        <strain evidence="8 9">DSM 45765</strain>
    </source>
</reference>
<comment type="subcellular location">
    <subcellularLocation>
        <location evidence="6">Cytoplasm</location>
    </subcellularLocation>
</comment>
<evidence type="ECO:0000256" key="1">
    <source>
        <dbReference type="ARBA" id="ARBA00009998"/>
    </source>
</evidence>
<proteinExistence type="inferred from homology"/>
<dbReference type="InterPro" id="IPR003761">
    <property type="entry name" value="Exonuc_VII_S"/>
</dbReference>
<comment type="caution">
    <text evidence="8">The sequence shown here is derived from an EMBL/GenBank/DDBJ whole genome shotgun (WGS) entry which is preliminary data.</text>
</comment>
<keyword evidence="4 6" id="KW-0378">Hydrolase</keyword>
<evidence type="ECO:0000256" key="4">
    <source>
        <dbReference type="ARBA" id="ARBA00022801"/>
    </source>
</evidence>
<keyword evidence="2 6" id="KW-0963">Cytoplasm</keyword>
<keyword evidence="9" id="KW-1185">Reference proteome</keyword>
<comment type="subunit">
    <text evidence="6">Heterooligomer composed of large and small subunits.</text>
</comment>
<evidence type="ECO:0000256" key="3">
    <source>
        <dbReference type="ARBA" id="ARBA00022722"/>
    </source>
</evidence>
<sequence>MSSGNADPTDSAHDNPDSQEGIAELGYEDARDELAEVVRKLEAGGLSLEDSLALWERGEALANACERHLAGARERVDAALAVVTDEADDTDPAQN</sequence>
<dbReference type="NCBIfam" id="TIGR01280">
    <property type="entry name" value="xseB"/>
    <property type="match status" value="1"/>
</dbReference>
<dbReference type="PANTHER" id="PTHR34137:SF1">
    <property type="entry name" value="EXODEOXYRIBONUCLEASE 7 SMALL SUBUNIT"/>
    <property type="match status" value="1"/>
</dbReference>
<dbReference type="InterPro" id="IPR037004">
    <property type="entry name" value="Exonuc_VII_ssu_sf"/>
</dbReference>